<keyword evidence="1" id="KW-0812">Transmembrane</keyword>
<dbReference type="Proteomes" id="UP000015347">
    <property type="component" value="Unassembled WGS sequence"/>
</dbReference>
<feature type="transmembrane region" description="Helical" evidence="1">
    <location>
        <begin position="118"/>
        <end position="137"/>
    </location>
</feature>
<evidence type="ECO:0000313" key="3">
    <source>
        <dbReference type="Proteomes" id="UP000015347"/>
    </source>
</evidence>
<accession>S9QRQ9</accession>
<comment type="caution">
    <text evidence="2">The sequence shown here is derived from an EMBL/GenBank/DDBJ whole genome shotgun (WGS) entry which is preliminary data.</text>
</comment>
<name>S9QRQ9_9RHOB</name>
<proteinExistence type="predicted"/>
<dbReference type="EMBL" id="APVH01000013">
    <property type="protein sequence ID" value="EPX84071.1"/>
    <property type="molecule type" value="Genomic_DNA"/>
</dbReference>
<evidence type="ECO:0000313" key="2">
    <source>
        <dbReference type="EMBL" id="EPX84071.1"/>
    </source>
</evidence>
<gene>
    <name evidence="2" type="ORF">Salmuc_01846</name>
</gene>
<organism evidence="2 3">
    <name type="scientific">Salipiger mucosus DSM 16094</name>
    <dbReference type="NCBI Taxonomy" id="1123237"/>
    <lineage>
        <taxon>Bacteria</taxon>
        <taxon>Pseudomonadati</taxon>
        <taxon>Pseudomonadota</taxon>
        <taxon>Alphaproteobacteria</taxon>
        <taxon>Rhodobacterales</taxon>
        <taxon>Roseobacteraceae</taxon>
        <taxon>Salipiger</taxon>
    </lineage>
</organism>
<feature type="transmembrane region" description="Helical" evidence="1">
    <location>
        <begin position="33"/>
        <end position="53"/>
    </location>
</feature>
<evidence type="ECO:0000256" key="1">
    <source>
        <dbReference type="SAM" id="Phobius"/>
    </source>
</evidence>
<keyword evidence="1" id="KW-0472">Membrane</keyword>
<dbReference type="HOGENOM" id="CLU_1694263_0_0_5"/>
<dbReference type="AlphaFoldDB" id="S9QRQ9"/>
<feature type="transmembrane region" description="Helical" evidence="1">
    <location>
        <begin position="65"/>
        <end position="81"/>
    </location>
</feature>
<keyword evidence="1" id="KW-1133">Transmembrane helix</keyword>
<keyword evidence="3" id="KW-1185">Reference proteome</keyword>
<feature type="transmembrane region" description="Helical" evidence="1">
    <location>
        <begin position="87"/>
        <end position="106"/>
    </location>
</feature>
<reference evidence="3" key="1">
    <citation type="journal article" date="2014" name="Stand. Genomic Sci.">
        <title>Genome sequence of the exopolysaccharide-producing Salipiger mucosus type strain (DSM 16094(T)), a moderately halophilic member of the Roseobacter clade.</title>
        <authorList>
            <person name="Riedel T."/>
            <person name="Spring S."/>
            <person name="Fiebig A."/>
            <person name="Petersen J."/>
            <person name="Kyrpides N.C."/>
            <person name="Goker M."/>
            <person name="Klenk H.P."/>
        </authorList>
    </citation>
    <scope>NUCLEOTIDE SEQUENCE [LARGE SCALE GENOMIC DNA]</scope>
    <source>
        <strain evidence="3">DSM 16094</strain>
    </source>
</reference>
<protein>
    <submittedName>
        <fullName evidence="2">Uncharacterized protein</fullName>
    </submittedName>
</protein>
<sequence length="155" mass="17155">MAIGIGLVFLGIGVLHATRFHAFTYLSLYEKTLAGLLLVVPSGWVAIRTTGLIIDRASLEQLEIALLNMGVFVGGIAWFLWCYRRQAVYSLSMQGALIIVHAGYLYKGWIYDTFAGKVALTGHVAALIGLLILFRHARTRQKFEKGARAFLARLD</sequence>